<accession>A0AA97AH89</accession>
<dbReference type="RefSeq" id="WP_316430043.1">
    <property type="nucleotide sequence ID" value="NZ_CP053586.1"/>
</dbReference>
<name>A0AA97AH89_9CYAN</name>
<dbReference type="AlphaFoldDB" id="A0AA97AH89"/>
<organism evidence="1">
    <name type="scientific">Leptolyngbya sp. NK1-12</name>
    <dbReference type="NCBI Taxonomy" id="2547451"/>
    <lineage>
        <taxon>Bacteria</taxon>
        <taxon>Bacillati</taxon>
        <taxon>Cyanobacteriota</taxon>
        <taxon>Cyanophyceae</taxon>
        <taxon>Leptolyngbyales</taxon>
        <taxon>Leptolyngbyaceae</taxon>
        <taxon>Leptolyngbya group</taxon>
        <taxon>Leptolyngbya</taxon>
    </lineage>
</organism>
<reference evidence="1" key="1">
    <citation type="submission" date="2020-05" db="EMBL/GenBank/DDBJ databases">
        <authorList>
            <person name="Zhu T."/>
            <person name="Keshari N."/>
            <person name="Lu X."/>
        </authorList>
    </citation>
    <scope>NUCLEOTIDE SEQUENCE</scope>
    <source>
        <strain evidence="1">NK1-12</strain>
    </source>
</reference>
<sequence>MTTSTSRNGLTSVILSTELVNALGTLSVQASGFDKTRIQNGIASFAITGGAVDLDRIKVEIIHSGGLTLRAGNTEVNLTDLVITNLNF</sequence>
<evidence type="ECO:0000313" key="1">
    <source>
        <dbReference type="EMBL" id="WNZ24299.1"/>
    </source>
</evidence>
<gene>
    <name evidence="1" type="ORF">HJG54_16500</name>
</gene>
<dbReference type="EMBL" id="CP053586">
    <property type="protein sequence ID" value="WNZ24299.1"/>
    <property type="molecule type" value="Genomic_DNA"/>
</dbReference>
<proteinExistence type="predicted"/>
<protein>
    <submittedName>
        <fullName evidence="1">Uncharacterized protein</fullName>
    </submittedName>
</protein>